<comment type="caution">
    <text evidence="1">The sequence shown here is derived from an EMBL/GenBank/DDBJ whole genome shotgun (WGS) entry which is preliminary data.</text>
</comment>
<sequence length="438" mass="49861">MGNGVRVYWGMRGEYGPYSKQEDGWPNAGEVLLDYHRRSGKSAQEIARLYNERTGSSIKPDWIYKMEYRNKVPLDIHRRRALAEIVGIPLGLFGLASLSSIADTKTAYAAPAVLQYAQIDIDRYHKDIQLFWKLHYSSTAGDSLTDILAQLKHLEGIEKQARGDLQKHSRELLNSYYRLAAMLFRDRGDFLRAYTYANHGVRVARELGDDSTSLQLLAASQYTRGFVLLVWGAIGDSVQQGQITLKRDKIAAALTDFERALPNARPQLKGIIYSEMARARALQRSSPIDETLALTLLKKAEDLVGLESDVDAYNQILLDGDMKGLDERRWRIGRAKTMLALRRPTEAIEELDELELLSGQTHTRRRAWTDILYAQSSLAMQDWFMATQKAISACNECKEVQSLAHITRVRDIYKQLLHSPYKQNREVKRLGELLNAKK</sequence>
<keyword evidence="2" id="KW-1185">Reference proteome</keyword>
<dbReference type="OrthoDB" id="160831at2"/>
<gene>
    <name evidence="1" type="ORF">EI42_03288</name>
</gene>
<evidence type="ECO:0000313" key="1">
    <source>
        <dbReference type="EMBL" id="PZW27910.1"/>
    </source>
</evidence>
<proteinExistence type="predicted"/>
<dbReference type="RefSeq" id="WP_111323664.1">
    <property type="nucleotide sequence ID" value="NZ_BIFX01000003.1"/>
</dbReference>
<evidence type="ECO:0008006" key="3">
    <source>
        <dbReference type="Google" id="ProtNLM"/>
    </source>
</evidence>
<dbReference type="EMBL" id="QKUF01000011">
    <property type="protein sequence ID" value="PZW27910.1"/>
    <property type="molecule type" value="Genomic_DNA"/>
</dbReference>
<dbReference type="Proteomes" id="UP000248806">
    <property type="component" value="Unassembled WGS sequence"/>
</dbReference>
<organism evidence="1 2">
    <name type="scientific">Thermosporothrix hazakensis</name>
    <dbReference type="NCBI Taxonomy" id="644383"/>
    <lineage>
        <taxon>Bacteria</taxon>
        <taxon>Bacillati</taxon>
        <taxon>Chloroflexota</taxon>
        <taxon>Ktedonobacteria</taxon>
        <taxon>Ktedonobacterales</taxon>
        <taxon>Thermosporotrichaceae</taxon>
        <taxon>Thermosporothrix</taxon>
    </lineage>
</organism>
<dbReference type="AlphaFoldDB" id="A0A326U5M7"/>
<reference evidence="1 2" key="1">
    <citation type="submission" date="2018-06" db="EMBL/GenBank/DDBJ databases">
        <title>Genomic Encyclopedia of Archaeal and Bacterial Type Strains, Phase II (KMG-II): from individual species to whole genera.</title>
        <authorList>
            <person name="Goeker M."/>
        </authorList>
    </citation>
    <scope>NUCLEOTIDE SEQUENCE [LARGE SCALE GENOMIC DNA]</scope>
    <source>
        <strain evidence="1 2">ATCC BAA-1881</strain>
    </source>
</reference>
<evidence type="ECO:0000313" key="2">
    <source>
        <dbReference type="Proteomes" id="UP000248806"/>
    </source>
</evidence>
<accession>A0A326U5M7</accession>
<protein>
    <recommendedName>
        <fullName evidence="3">HTH cro/C1-type domain-containing protein</fullName>
    </recommendedName>
</protein>
<name>A0A326U5M7_THEHA</name>